<sequence length="91" mass="10138">MKPFSQLRRDLREDVIKQLEGIIKKDEPSKITLKNGSQVEIDPDAAGHLLNAFKKLSPENQKVMGAKMSNDGVSLMKILDFAVETQNTKGL</sequence>
<dbReference type="AlphaFoldDB" id="A0A382QR66"/>
<name>A0A382QR66_9ZZZZ</name>
<reference evidence="1" key="1">
    <citation type="submission" date="2018-05" db="EMBL/GenBank/DDBJ databases">
        <authorList>
            <person name="Lanie J.A."/>
            <person name="Ng W.-L."/>
            <person name="Kazmierczak K.M."/>
            <person name="Andrzejewski T.M."/>
            <person name="Davidsen T.M."/>
            <person name="Wayne K.J."/>
            <person name="Tettelin H."/>
            <person name="Glass J.I."/>
            <person name="Rusch D."/>
            <person name="Podicherti R."/>
            <person name="Tsui H.-C.T."/>
            <person name="Winkler M.E."/>
        </authorList>
    </citation>
    <scope>NUCLEOTIDE SEQUENCE</scope>
</reference>
<accession>A0A382QR66</accession>
<proteinExistence type="predicted"/>
<evidence type="ECO:0000313" key="1">
    <source>
        <dbReference type="EMBL" id="SVC87983.1"/>
    </source>
</evidence>
<protein>
    <submittedName>
        <fullName evidence="1">Uncharacterized protein</fullName>
    </submittedName>
</protein>
<dbReference type="EMBL" id="UINC01116324">
    <property type="protein sequence ID" value="SVC87983.1"/>
    <property type="molecule type" value="Genomic_DNA"/>
</dbReference>
<gene>
    <name evidence="1" type="ORF">METZ01_LOCUS340837</name>
</gene>
<organism evidence="1">
    <name type="scientific">marine metagenome</name>
    <dbReference type="NCBI Taxonomy" id="408172"/>
    <lineage>
        <taxon>unclassified sequences</taxon>
        <taxon>metagenomes</taxon>
        <taxon>ecological metagenomes</taxon>
    </lineage>
</organism>